<keyword evidence="1" id="KW-1185">Reference proteome</keyword>
<organism evidence="1 2">
    <name type="scientific">Haemonchus contortus</name>
    <name type="common">Barber pole worm</name>
    <dbReference type="NCBI Taxonomy" id="6289"/>
    <lineage>
        <taxon>Eukaryota</taxon>
        <taxon>Metazoa</taxon>
        <taxon>Ecdysozoa</taxon>
        <taxon>Nematoda</taxon>
        <taxon>Chromadorea</taxon>
        <taxon>Rhabditida</taxon>
        <taxon>Rhabditina</taxon>
        <taxon>Rhabditomorpha</taxon>
        <taxon>Strongyloidea</taxon>
        <taxon>Trichostrongylidae</taxon>
        <taxon>Haemonchus</taxon>
    </lineage>
</organism>
<proteinExistence type="predicted"/>
<dbReference type="PANTHER" id="PTHR19446">
    <property type="entry name" value="REVERSE TRANSCRIPTASES"/>
    <property type="match status" value="1"/>
</dbReference>
<accession>A0A7I4Z352</accession>
<dbReference type="Proteomes" id="UP000025227">
    <property type="component" value="Unplaced"/>
</dbReference>
<evidence type="ECO:0000313" key="1">
    <source>
        <dbReference type="Proteomes" id="UP000025227"/>
    </source>
</evidence>
<name>A0A7I4Z352_HAECO</name>
<sequence>MRGLTRSERPRSKKLVRIGTLNETRWKGAKAREIGEDAKLFYNGKDTEQYGVAIAMAESLKDSVSAVNRISSRIMAVTIDTKEGANEKMDLRVPKWAILPRTRRAITDVGVASSFNTGSDHRLLRALLAFERSHVRLSRIQSRQPRATVLDTNTLKTLIENVPLDMKEDINERRQMDRKNNHVEYTLLNRFRRQRVAEDLKNFSRYFLLEAASNRRSVKKTKRELAQYRLTIFCLKGPDGFRTTSRPEIGAILTNFYLTLLKADHGISTERIPIGEKVPSFLPSVVHHPIETMPKGKPPGADGLSLEALQACSHEIHCASAQRFTLRVNDCKAPDAWRKSKTVLLFKKGDKEDLGNYRPITLLPVIYKGFTRCLLARIRRKLDEAQPVEQAGFRRKFSTLDHIITCC</sequence>
<reference evidence="2" key="1">
    <citation type="submission" date="2020-12" db="UniProtKB">
        <authorList>
            <consortium name="WormBaseParasite"/>
        </authorList>
    </citation>
    <scope>IDENTIFICATION</scope>
    <source>
        <strain evidence="2">MHco3</strain>
    </source>
</reference>
<evidence type="ECO:0000313" key="2">
    <source>
        <dbReference type="WBParaSite" id="HCON_00182250-00001"/>
    </source>
</evidence>
<protein>
    <submittedName>
        <fullName evidence="2">Reverse transcriptase domain-containing protein</fullName>
    </submittedName>
</protein>
<dbReference type="AlphaFoldDB" id="A0A7I4Z352"/>
<dbReference type="WBParaSite" id="HCON_00182250-00001">
    <property type="protein sequence ID" value="HCON_00182250-00001"/>
    <property type="gene ID" value="HCON_00182250"/>
</dbReference>
<dbReference type="OrthoDB" id="410104at2759"/>